<comment type="pathway">
    <text evidence="1">Cofactor biosynthesis; thiamine diphosphate biosynthesis.</text>
</comment>
<reference evidence="4 5" key="1">
    <citation type="submission" date="2019-03" db="EMBL/GenBank/DDBJ databases">
        <title>The complete genome sequence of Swingsia_sp. F3b2 LMG30590(T).</title>
        <authorList>
            <person name="Chua K.-O."/>
            <person name="Chan K.-G."/>
            <person name="See-Too W.-S."/>
        </authorList>
    </citation>
    <scope>NUCLEOTIDE SEQUENCE [LARGE SCALE GENOMIC DNA]</scope>
    <source>
        <strain evidence="4 5">F3b2</strain>
    </source>
</reference>
<dbReference type="InterPro" id="IPR029056">
    <property type="entry name" value="Ribokinase-like"/>
</dbReference>
<dbReference type="GO" id="GO:0008902">
    <property type="term" value="F:hydroxymethylpyrimidine kinase activity"/>
    <property type="evidence" value="ECO:0007669"/>
    <property type="project" value="UniProtKB-EC"/>
</dbReference>
<dbReference type="InterPro" id="IPR013749">
    <property type="entry name" value="PM/HMP-P_kinase-1"/>
</dbReference>
<keyword evidence="4" id="KW-0808">Transferase</keyword>
<dbReference type="EC" id="2.7.1.49" evidence="2"/>
<proteinExistence type="predicted"/>
<accession>A0A4Y6U8C3</accession>
<dbReference type="KEGG" id="swf:E3E12_05235"/>
<dbReference type="InterPro" id="IPR004399">
    <property type="entry name" value="HMP/HMP-P_kinase_dom"/>
</dbReference>
<evidence type="ECO:0000256" key="2">
    <source>
        <dbReference type="ARBA" id="ARBA00012135"/>
    </source>
</evidence>
<gene>
    <name evidence="4" type="ORF">E3E12_05235</name>
</gene>
<feature type="domain" description="Pyridoxamine kinase/Phosphomethylpyrimidine kinase" evidence="3">
    <location>
        <begin position="13"/>
        <end position="255"/>
    </location>
</feature>
<dbReference type="GO" id="GO:0005829">
    <property type="term" value="C:cytosol"/>
    <property type="evidence" value="ECO:0007669"/>
    <property type="project" value="TreeGrafter"/>
</dbReference>
<dbReference type="OrthoDB" id="9810880at2"/>
<evidence type="ECO:0000313" key="4">
    <source>
        <dbReference type="EMBL" id="QDH13689.1"/>
    </source>
</evidence>
<dbReference type="GO" id="GO:0008972">
    <property type="term" value="F:phosphomethylpyrimidine kinase activity"/>
    <property type="evidence" value="ECO:0007669"/>
    <property type="project" value="InterPro"/>
</dbReference>
<dbReference type="RefSeq" id="WP_141443397.1">
    <property type="nucleotide sequence ID" value="NZ_CP038231.1"/>
</dbReference>
<organism evidence="4 5">
    <name type="scientific">Formicincola oecophyllae</name>
    <dbReference type="NCBI Taxonomy" id="2558361"/>
    <lineage>
        <taxon>Bacteria</taxon>
        <taxon>Pseudomonadati</taxon>
        <taxon>Pseudomonadota</taxon>
        <taxon>Alphaproteobacteria</taxon>
        <taxon>Acetobacterales</taxon>
        <taxon>Acetobacteraceae</taxon>
        <taxon>Formicincola</taxon>
    </lineage>
</organism>
<keyword evidence="4" id="KW-0418">Kinase</keyword>
<dbReference type="EMBL" id="CP038231">
    <property type="protein sequence ID" value="QDH13689.1"/>
    <property type="molecule type" value="Genomic_DNA"/>
</dbReference>
<dbReference type="Pfam" id="PF08543">
    <property type="entry name" value="Phos_pyr_kin"/>
    <property type="match status" value="1"/>
</dbReference>
<dbReference type="GO" id="GO:0009229">
    <property type="term" value="P:thiamine diphosphate biosynthetic process"/>
    <property type="evidence" value="ECO:0007669"/>
    <property type="project" value="UniProtKB-UniPathway"/>
</dbReference>
<dbReference type="PANTHER" id="PTHR20858:SF17">
    <property type="entry name" value="HYDROXYMETHYLPYRIMIDINE_PHOSPHOMETHYLPYRIMIDINE KINASE THI20-RELATED"/>
    <property type="match status" value="1"/>
</dbReference>
<dbReference type="UniPathway" id="UPA00060">
    <property type="reaction ID" value="UER00138"/>
</dbReference>
<dbReference type="Gene3D" id="3.40.1190.20">
    <property type="match status" value="1"/>
</dbReference>
<dbReference type="CDD" id="cd01169">
    <property type="entry name" value="HMPP_kinase"/>
    <property type="match status" value="1"/>
</dbReference>
<evidence type="ECO:0000259" key="3">
    <source>
        <dbReference type="Pfam" id="PF08543"/>
    </source>
</evidence>
<evidence type="ECO:0000313" key="5">
    <source>
        <dbReference type="Proteomes" id="UP000318709"/>
    </source>
</evidence>
<dbReference type="PANTHER" id="PTHR20858">
    <property type="entry name" value="PHOSPHOMETHYLPYRIMIDINE KINASE"/>
    <property type="match status" value="1"/>
</dbReference>
<evidence type="ECO:0000256" key="1">
    <source>
        <dbReference type="ARBA" id="ARBA00004948"/>
    </source>
</evidence>
<protein>
    <recommendedName>
        <fullName evidence="2">hydroxymethylpyrimidine kinase</fullName>
        <ecNumber evidence="2">2.7.1.49</ecNumber>
    </recommendedName>
</protein>
<sequence length="267" mass="27159">MRVPTVMAVAGTDPTGGAGLAADIKTIHALGGYALPVVSAVVAQNGWDMLGCVVTEPALLLAQMEAVAKVMAVDMVKIGLLGSAAAMRAMASWLQATGRPAVLDPVMAASAGHIFAGDEQQAVLRGPLAAAVTLITPNLAEAGRLLNTAQATSLAGMVAQAQALARVTPWVLLKGGHFPEQGVPHLETPDVLAGPGGVVQLYRGARINTPHGRGTGCTLSSAVALYCAQGCPMPVAVAKARHHVRASLRRAADLGLVAERGPLQPFA</sequence>
<dbReference type="AlphaFoldDB" id="A0A4Y6U8C3"/>
<name>A0A4Y6U8C3_9PROT</name>
<dbReference type="Proteomes" id="UP000318709">
    <property type="component" value="Chromosome"/>
</dbReference>
<keyword evidence="5" id="KW-1185">Reference proteome</keyword>
<dbReference type="SUPFAM" id="SSF53613">
    <property type="entry name" value="Ribokinase-like"/>
    <property type="match status" value="1"/>
</dbReference>
<dbReference type="GO" id="GO:0009228">
    <property type="term" value="P:thiamine biosynthetic process"/>
    <property type="evidence" value="ECO:0007669"/>
    <property type="project" value="InterPro"/>
</dbReference>